<gene>
    <name evidence="1" type="ordered locus">Sta7437_2752</name>
</gene>
<dbReference type="eggNOG" id="ENOG5030AJ9">
    <property type="taxonomic scope" value="Bacteria"/>
</dbReference>
<protein>
    <recommendedName>
        <fullName evidence="3">DUF4114 domain-containing protein</fullName>
    </recommendedName>
</protein>
<name>K9XX79_STAC7</name>
<evidence type="ECO:0000313" key="1">
    <source>
        <dbReference type="EMBL" id="AFZ36277.1"/>
    </source>
</evidence>
<dbReference type="HOGENOM" id="CLU_1281907_0_0_3"/>
<dbReference type="STRING" id="111780.Sta7437_2752"/>
<proteinExistence type="predicted"/>
<keyword evidence="2" id="KW-1185">Reference proteome</keyword>
<evidence type="ECO:0000313" key="2">
    <source>
        <dbReference type="Proteomes" id="UP000010473"/>
    </source>
</evidence>
<evidence type="ECO:0008006" key="3">
    <source>
        <dbReference type="Google" id="ProtNLM"/>
    </source>
</evidence>
<dbReference type="EMBL" id="CP003653">
    <property type="protein sequence ID" value="AFZ36277.1"/>
    <property type="molecule type" value="Genomic_DNA"/>
</dbReference>
<sequence length="229" mass="25382">MMKLTKSRLHSHLGFVKIATIVFTTLFCVGVRPTLATEMFDNQGIKFDEDTIIDFQFIKSHGAYQSTFGVINLDTGEKTPLLVEVKSADTEDTIYRESNYQDDFESDQVSDFIGTAGDTVPEFLNSFTFIAGNRYAFYLESTFNNQPAGIVYSTNLDNLGQNKQAQFAGGLTELANGGVMLRWDDTGSMLVRENLQDVDFDDFIVGVGGEIKCPYDEDSDVNSDSSSTP</sequence>
<accession>K9XX79</accession>
<dbReference type="KEGG" id="scs:Sta7437_2752"/>
<reference evidence="2" key="1">
    <citation type="journal article" date="2013" name="Proc. Natl. Acad. Sci. U.S.A.">
        <title>Improving the coverage of the cyanobacterial phylum using diversity-driven genome sequencing.</title>
        <authorList>
            <person name="Shih P.M."/>
            <person name="Wu D."/>
            <person name="Latifi A."/>
            <person name="Axen S.D."/>
            <person name="Fewer D.P."/>
            <person name="Talla E."/>
            <person name="Calteau A."/>
            <person name="Cai F."/>
            <person name="Tandeau de Marsac N."/>
            <person name="Rippka R."/>
            <person name="Herdman M."/>
            <person name="Sivonen K."/>
            <person name="Coursin T."/>
            <person name="Laurent T."/>
            <person name="Goodwin L."/>
            <person name="Nolan M."/>
            <person name="Davenport K.W."/>
            <person name="Han C.S."/>
            <person name="Rubin E.M."/>
            <person name="Eisen J.A."/>
            <person name="Woyke T."/>
            <person name="Gugger M."/>
            <person name="Kerfeld C.A."/>
        </authorList>
    </citation>
    <scope>NUCLEOTIDE SEQUENCE [LARGE SCALE GENOMIC DNA]</scope>
    <source>
        <strain evidence="2">ATCC 29371 / PCC 7437</strain>
    </source>
</reference>
<dbReference type="Proteomes" id="UP000010473">
    <property type="component" value="Chromosome"/>
</dbReference>
<organism evidence="1 2">
    <name type="scientific">Stanieria cyanosphaera (strain ATCC 29371 / PCC 7437)</name>
    <dbReference type="NCBI Taxonomy" id="111780"/>
    <lineage>
        <taxon>Bacteria</taxon>
        <taxon>Bacillati</taxon>
        <taxon>Cyanobacteriota</taxon>
        <taxon>Cyanophyceae</taxon>
        <taxon>Pleurocapsales</taxon>
        <taxon>Dermocarpellaceae</taxon>
        <taxon>Stanieria</taxon>
    </lineage>
</organism>
<dbReference type="PATRIC" id="fig|111780.3.peg.2866"/>
<dbReference type="AlphaFoldDB" id="K9XX79"/>